<dbReference type="PANTHER" id="PTHR38455">
    <property type="entry name" value="HYPOTHETICAL CYTOSOLIC PROTEIN"/>
    <property type="match status" value="1"/>
</dbReference>
<dbReference type="AlphaFoldDB" id="A0A930FRX7"/>
<protein>
    <submittedName>
        <fullName evidence="1">DUF951 domain-containing protein</fullName>
    </submittedName>
</protein>
<dbReference type="RefSeq" id="WP_370812370.1">
    <property type="nucleotide sequence ID" value="NZ_CAJPSS010000043.1"/>
</dbReference>
<dbReference type="Pfam" id="PF06107">
    <property type="entry name" value="DUF951"/>
    <property type="match status" value="1"/>
</dbReference>
<dbReference type="PANTHER" id="PTHR38455:SF1">
    <property type="entry name" value="DUF951 DOMAIN-CONTAINING PROTEIN"/>
    <property type="match status" value="1"/>
</dbReference>
<proteinExistence type="predicted"/>
<reference evidence="1" key="1">
    <citation type="submission" date="2020-04" db="EMBL/GenBank/DDBJ databases">
        <title>Deep metagenomics examines the oral microbiome during advanced dental caries in children, revealing novel taxa and co-occurrences with host molecules.</title>
        <authorList>
            <person name="Baker J.L."/>
            <person name="Morton J.T."/>
            <person name="Dinis M."/>
            <person name="Alvarez R."/>
            <person name="Tran N.C."/>
            <person name="Knight R."/>
            <person name="Edlund A."/>
        </authorList>
    </citation>
    <scope>NUCLEOTIDE SEQUENCE</scope>
    <source>
        <strain evidence="1">JCVI_32_bin.14</strain>
    </source>
</reference>
<comment type="caution">
    <text evidence="1">The sequence shown here is derived from an EMBL/GenBank/DDBJ whole genome shotgun (WGS) entry which is preliminary data.</text>
</comment>
<gene>
    <name evidence="1" type="ORF">HXL70_06820</name>
</gene>
<dbReference type="EMBL" id="JABZMK010000050">
    <property type="protein sequence ID" value="MBF1129736.1"/>
    <property type="molecule type" value="Genomic_DNA"/>
</dbReference>
<evidence type="ECO:0000313" key="1">
    <source>
        <dbReference type="EMBL" id="MBF1129736.1"/>
    </source>
</evidence>
<name>A0A930FRX7_9FIRM</name>
<dbReference type="Proteomes" id="UP000757890">
    <property type="component" value="Unassembled WGS sequence"/>
</dbReference>
<sequence>MMKFIQFRIGDVVQMKKQHPCGSSEWEVLQLGSDMRVKCRGCGRIVLIARPKFLKGAKKVLNRDVSGPTELVSRKEETE</sequence>
<dbReference type="InterPro" id="IPR009296">
    <property type="entry name" value="DUF951"/>
</dbReference>
<organism evidence="1 2">
    <name type="scientific">Dialister invisus</name>
    <dbReference type="NCBI Taxonomy" id="218538"/>
    <lineage>
        <taxon>Bacteria</taxon>
        <taxon>Bacillati</taxon>
        <taxon>Bacillota</taxon>
        <taxon>Negativicutes</taxon>
        <taxon>Veillonellales</taxon>
        <taxon>Veillonellaceae</taxon>
        <taxon>Dialister</taxon>
    </lineage>
</organism>
<evidence type="ECO:0000313" key="2">
    <source>
        <dbReference type="Proteomes" id="UP000757890"/>
    </source>
</evidence>
<accession>A0A930FRX7</accession>